<evidence type="ECO:0000313" key="11">
    <source>
        <dbReference type="Proteomes" id="UP000016568"/>
    </source>
</evidence>
<reference evidence="10 11" key="1">
    <citation type="submission" date="2013-09" db="EMBL/GenBank/DDBJ databases">
        <title>Whole genome shotgun sequence of Novosphingobium tardaugens NBRC 16725.</title>
        <authorList>
            <person name="Isaki S."/>
            <person name="Hosoyama A."/>
            <person name="Tsuchikane K."/>
            <person name="Katsumata H."/>
            <person name="Ando Y."/>
            <person name="Yamazaki S."/>
            <person name="Fujita N."/>
        </authorList>
    </citation>
    <scope>NUCLEOTIDE SEQUENCE [LARGE SCALE GENOMIC DNA]</scope>
    <source>
        <strain evidence="10 11">NBRC 16725</strain>
    </source>
</reference>
<accession>U2YA66</accession>
<comment type="caution">
    <text evidence="10">The sequence shown here is derived from an EMBL/GenBank/DDBJ whole genome shotgun (WGS) entry which is preliminary data.</text>
</comment>
<dbReference type="InterPro" id="IPR036250">
    <property type="entry name" value="AcylCo_DH-like_C"/>
</dbReference>
<dbReference type="RefSeq" id="WP_021691074.1">
    <property type="nucleotide sequence ID" value="NZ_BASZ01000008.1"/>
</dbReference>
<dbReference type="EMBL" id="BASZ01000008">
    <property type="protein sequence ID" value="GAD50256.1"/>
    <property type="molecule type" value="Genomic_DNA"/>
</dbReference>
<dbReference type="Pfam" id="PF02770">
    <property type="entry name" value="Acyl-CoA_dh_M"/>
    <property type="match status" value="1"/>
</dbReference>
<evidence type="ECO:0000256" key="2">
    <source>
        <dbReference type="ARBA" id="ARBA00009347"/>
    </source>
</evidence>
<dbReference type="Pfam" id="PF00441">
    <property type="entry name" value="Acyl-CoA_dh_1"/>
    <property type="match status" value="1"/>
</dbReference>
<dbReference type="Gene3D" id="1.20.140.10">
    <property type="entry name" value="Butyryl-CoA Dehydrogenase, subunit A, domain 3"/>
    <property type="match status" value="1"/>
</dbReference>
<keyword evidence="11" id="KW-1185">Reference proteome</keyword>
<keyword evidence="4 6" id="KW-0274">FAD</keyword>
<dbReference type="InterPro" id="IPR046373">
    <property type="entry name" value="Acyl-CoA_Oxase/DH_mid-dom_sf"/>
</dbReference>
<feature type="domain" description="Acyl-CoA oxidase/dehydrogenase middle" evidence="8">
    <location>
        <begin position="122"/>
        <end position="201"/>
    </location>
</feature>
<organism evidence="10 11">
    <name type="scientific">Caenibius tardaugens NBRC 16725</name>
    <dbReference type="NCBI Taxonomy" id="1219035"/>
    <lineage>
        <taxon>Bacteria</taxon>
        <taxon>Pseudomonadati</taxon>
        <taxon>Pseudomonadota</taxon>
        <taxon>Alphaproteobacteria</taxon>
        <taxon>Sphingomonadales</taxon>
        <taxon>Erythrobacteraceae</taxon>
        <taxon>Caenibius</taxon>
    </lineage>
</organism>
<comment type="cofactor">
    <cofactor evidence="1 6">
        <name>FAD</name>
        <dbReference type="ChEBI" id="CHEBI:57692"/>
    </cofactor>
</comment>
<dbReference type="PANTHER" id="PTHR43292">
    <property type="entry name" value="ACYL-COA DEHYDROGENASE"/>
    <property type="match status" value="1"/>
</dbReference>
<dbReference type="Gene3D" id="2.40.110.10">
    <property type="entry name" value="Butyryl-CoA Dehydrogenase, subunit A, domain 2"/>
    <property type="match status" value="1"/>
</dbReference>
<keyword evidence="5 6" id="KW-0560">Oxidoreductase</keyword>
<evidence type="ECO:0000313" key="10">
    <source>
        <dbReference type="EMBL" id="GAD50256.1"/>
    </source>
</evidence>
<dbReference type="KEGG" id="ntd:EGO55_03125"/>
<evidence type="ECO:0000256" key="3">
    <source>
        <dbReference type="ARBA" id="ARBA00022630"/>
    </source>
</evidence>
<protein>
    <submittedName>
        <fullName evidence="10">Putative acyl-CoA dehydrogenase</fullName>
    </submittedName>
</protein>
<dbReference type="OrthoDB" id="6184213at2"/>
<dbReference type="Gene3D" id="1.10.540.10">
    <property type="entry name" value="Acyl-CoA dehydrogenase/oxidase, N-terminal domain"/>
    <property type="match status" value="1"/>
</dbReference>
<dbReference type="InterPro" id="IPR037069">
    <property type="entry name" value="AcylCoA_DH/ox_N_sf"/>
</dbReference>
<proteinExistence type="inferred from homology"/>
<feature type="domain" description="Acyl-CoA dehydrogenase/oxidase C-terminal" evidence="7">
    <location>
        <begin position="227"/>
        <end position="382"/>
    </location>
</feature>
<evidence type="ECO:0000256" key="6">
    <source>
        <dbReference type="RuleBase" id="RU362125"/>
    </source>
</evidence>
<dbReference type="InterPro" id="IPR009100">
    <property type="entry name" value="AcylCoA_DH/oxidase_NM_dom_sf"/>
</dbReference>
<evidence type="ECO:0000256" key="1">
    <source>
        <dbReference type="ARBA" id="ARBA00001974"/>
    </source>
</evidence>
<dbReference type="InterPro" id="IPR009075">
    <property type="entry name" value="AcylCo_DH/oxidase_C"/>
</dbReference>
<dbReference type="SUPFAM" id="SSF47203">
    <property type="entry name" value="Acyl-CoA dehydrogenase C-terminal domain-like"/>
    <property type="match status" value="1"/>
</dbReference>
<gene>
    <name evidence="10" type="ORF">NT2_08_00430</name>
</gene>
<dbReference type="InterPro" id="IPR052161">
    <property type="entry name" value="Mycobact_Acyl-CoA_DH"/>
</dbReference>
<evidence type="ECO:0000259" key="8">
    <source>
        <dbReference type="Pfam" id="PF02770"/>
    </source>
</evidence>
<evidence type="ECO:0000256" key="4">
    <source>
        <dbReference type="ARBA" id="ARBA00022827"/>
    </source>
</evidence>
<dbReference type="SUPFAM" id="SSF56645">
    <property type="entry name" value="Acyl-CoA dehydrogenase NM domain-like"/>
    <property type="match status" value="1"/>
</dbReference>
<dbReference type="GO" id="GO:0050660">
    <property type="term" value="F:flavin adenine dinucleotide binding"/>
    <property type="evidence" value="ECO:0007669"/>
    <property type="project" value="InterPro"/>
</dbReference>
<dbReference type="eggNOG" id="COG1960">
    <property type="taxonomic scope" value="Bacteria"/>
</dbReference>
<sequence length="392" mass="42566">MRVDYTDEQRRIRAEFRAYLKQLVTDEVRAETLGAEGGPLYRETIRQMGRDGWLTPGWPVEYGGRGLDPRTQKILLEELVLAAAPYPFVTVNTVGPALMRMGTEKQKQEILPKIAAGDLIFAIGYSEPGAGTDLAALKTRAVREGDHYRVNGQKIFTSGAEGADYVFLATRTDPDAPPHKGITILMVDARDPGFSFSPIVTVGDVRTNVSYYQDVMVPADMVIGQENAGWRLIAEQLNHERIGLAALIYGAHGHFDNVVQWARETSVGGTGGKVIDLPWVQASLAEAYALLLASETMGNRVGWEVAEGSTRPDLAGGVKVFGTEGMIRVVRLLLDILGAAGLVRAGSPGALLQGRIEREYRACQINTFGGGAVEVLRDMVAQFGLGMPRAPR</sequence>
<dbReference type="Pfam" id="PF02771">
    <property type="entry name" value="Acyl-CoA_dh_N"/>
    <property type="match status" value="1"/>
</dbReference>
<dbReference type="InterPro" id="IPR006091">
    <property type="entry name" value="Acyl-CoA_Oxase/DH_mid-dom"/>
</dbReference>
<feature type="domain" description="Acyl-CoA dehydrogenase/oxidase N-terminal" evidence="9">
    <location>
        <begin position="6"/>
        <end position="118"/>
    </location>
</feature>
<evidence type="ECO:0000256" key="5">
    <source>
        <dbReference type="ARBA" id="ARBA00023002"/>
    </source>
</evidence>
<dbReference type="InterPro" id="IPR013786">
    <property type="entry name" value="AcylCoA_DH/ox_N"/>
</dbReference>
<dbReference type="GO" id="GO:0005886">
    <property type="term" value="C:plasma membrane"/>
    <property type="evidence" value="ECO:0007669"/>
    <property type="project" value="TreeGrafter"/>
</dbReference>
<dbReference type="PANTHER" id="PTHR43292:SF3">
    <property type="entry name" value="ACYL-COA DEHYDROGENASE FADE29"/>
    <property type="match status" value="1"/>
</dbReference>
<evidence type="ECO:0000259" key="7">
    <source>
        <dbReference type="Pfam" id="PF00441"/>
    </source>
</evidence>
<comment type="similarity">
    <text evidence="2 6">Belongs to the acyl-CoA dehydrogenase family.</text>
</comment>
<dbReference type="AlphaFoldDB" id="U2YA66"/>
<keyword evidence="3 6" id="KW-0285">Flavoprotein</keyword>
<dbReference type="Proteomes" id="UP000016568">
    <property type="component" value="Unassembled WGS sequence"/>
</dbReference>
<evidence type="ECO:0000259" key="9">
    <source>
        <dbReference type="Pfam" id="PF02771"/>
    </source>
</evidence>
<dbReference type="GO" id="GO:0016627">
    <property type="term" value="F:oxidoreductase activity, acting on the CH-CH group of donors"/>
    <property type="evidence" value="ECO:0007669"/>
    <property type="project" value="InterPro"/>
</dbReference>
<name>U2YA66_9SPHN</name>